<feature type="region of interest" description="Disordered" evidence="1">
    <location>
        <begin position="129"/>
        <end position="182"/>
    </location>
</feature>
<organism evidence="2 3">
    <name type="scientific">Clitoria ternatea</name>
    <name type="common">Butterfly pea</name>
    <dbReference type="NCBI Taxonomy" id="43366"/>
    <lineage>
        <taxon>Eukaryota</taxon>
        <taxon>Viridiplantae</taxon>
        <taxon>Streptophyta</taxon>
        <taxon>Embryophyta</taxon>
        <taxon>Tracheophyta</taxon>
        <taxon>Spermatophyta</taxon>
        <taxon>Magnoliopsida</taxon>
        <taxon>eudicotyledons</taxon>
        <taxon>Gunneridae</taxon>
        <taxon>Pentapetalae</taxon>
        <taxon>rosids</taxon>
        <taxon>fabids</taxon>
        <taxon>Fabales</taxon>
        <taxon>Fabaceae</taxon>
        <taxon>Papilionoideae</taxon>
        <taxon>50 kb inversion clade</taxon>
        <taxon>NPAAA clade</taxon>
        <taxon>indigoferoid/millettioid clade</taxon>
        <taxon>Phaseoleae</taxon>
        <taxon>Clitoria</taxon>
    </lineage>
</organism>
<dbReference type="AlphaFoldDB" id="A0AAN9FK74"/>
<proteinExistence type="predicted"/>
<evidence type="ECO:0000313" key="3">
    <source>
        <dbReference type="Proteomes" id="UP001359559"/>
    </source>
</evidence>
<evidence type="ECO:0000313" key="2">
    <source>
        <dbReference type="EMBL" id="KAK7277889.1"/>
    </source>
</evidence>
<feature type="compositionally biased region" description="Basic residues" evidence="1">
    <location>
        <begin position="140"/>
        <end position="149"/>
    </location>
</feature>
<name>A0AAN9FK74_CLITE</name>
<sequence>MDQRQFHFHPMGICQKVYHFITKTLALQALKTVTLGCSTKYSSSSTAVKGPDSKKNKEVRLETPRKDDNKQLPPTQGLAGGSISSAAVQAEEKNNPCMKIDEKKGENTTLTLPMATLLPTKSLKKTVSINENVEEIPPSKKLKKKRSRSFQRTSSTDQEEEEEPKPPRSILKGGSDLNDKSY</sequence>
<accession>A0AAN9FK74</accession>
<gene>
    <name evidence="2" type="ORF">RJT34_22908</name>
</gene>
<feature type="region of interest" description="Disordered" evidence="1">
    <location>
        <begin position="41"/>
        <end position="104"/>
    </location>
</feature>
<protein>
    <submittedName>
        <fullName evidence="2">Uncharacterized protein</fullName>
    </submittedName>
</protein>
<keyword evidence="3" id="KW-1185">Reference proteome</keyword>
<evidence type="ECO:0000256" key="1">
    <source>
        <dbReference type="SAM" id="MobiDB-lite"/>
    </source>
</evidence>
<dbReference type="EMBL" id="JAYKXN010000006">
    <property type="protein sequence ID" value="KAK7277889.1"/>
    <property type="molecule type" value="Genomic_DNA"/>
</dbReference>
<dbReference type="Proteomes" id="UP001359559">
    <property type="component" value="Unassembled WGS sequence"/>
</dbReference>
<feature type="compositionally biased region" description="Basic and acidic residues" evidence="1">
    <location>
        <begin position="90"/>
        <end position="104"/>
    </location>
</feature>
<comment type="caution">
    <text evidence="2">The sequence shown here is derived from an EMBL/GenBank/DDBJ whole genome shotgun (WGS) entry which is preliminary data.</text>
</comment>
<feature type="compositionally biased region" description="Basic and acidic residues" evidence="1">
    <location>
        <begin position="51"/>
        <end position="70"/>
    </location>
</feature>
<reference evidence="2 3" key="1">
    <citation type="submission" date="2024-01" db="EMBL/GenBank/DDBJ databases">
        <title>The genomes of 5 underutilized Papilionoideae crops provide insights into root nodulation and disease resistance.</title>
        <authorList>
            <person name="Yuan L."/>
        </authorList>
    </citation>
    <scope>NUCLEOTIDE SEQUENCE [LARGE SCALE GENOMIC DNA]</scope>
    <source>
        <strain evidence="2">LY-2023</strain>
        <tissue evidence="2">Leaf</tissue>
    </source>
</reference>